<protein>
    <submittedName>
        <fullName evidence="1">Uncharacterized protein</fullName>
    </submittedName>
</protein>
<gene>
    <name evidence="1" type="ORF">XBO1_1940071</name>
</gene>
<accession>A0A077P3D5</accession>
<organism evidence="1 2">
    <name type="scientific">Xenorhabdus bovienii str. oregonense</name>
    <dbReference type="NCBI Taxonomy" id="1398202"/>
    <lineage>
        <taxon>Bacteria</taxon>
        <taxon>Pseudomonadati</taxon>
        <taxon>Pseudomonadota</taxon>
        <taxon>Gammaproteobacteria</taxon>
        <taxon>Enterobacterales</taxon>
        <taxon>Morganellaceae</taxon>
        <taxon>Xenorhabdus</taxon>
    </lineage>
</organism>
<sequence length="44" mass="5104">MTTRATEKYFSPDRLTSLRGLVSYCSPLKEVYKFCESARLTLKL</sequence>
<proteinExistence type="predicted"/>
<evidence type="ECO:0000313" key="2">
    <source>
        <dbReference type="Proteomes" id="UP000028483"/>
    </source>
</evidence>
<dbReference type="HOGENOM" id="CLU_3224002_0_0_6"/>
<comment type="caution">
    <text evidence="1">The sequence shown here is derived from an EMBL/GenBank/DDBJ whole genome shotgun (WGS) entry which is preliminary data.</text>
</comment>
<name>A0A077P3D5_XENBV</name>
<evidence type="ECO:0000313" key="1">
    <source>
        <dbReference type="EMBL" id="CDH05555.1"/>
    </source>
</evidence>
<dbReference type="AlphaFoldDB" id="A0A077P3D5"/>
<dbReference type="EMBL" id="CBSX010000106">
    <property type="protein sequence ID" value="CDH05555.1"/>
    <property type="molecule type" value="Genomic_DNA"/>
</dbReference>
<dbReference type="Proteomes" id="UP000028483">
    <property type="component" value="Unassembled WGS sequence"/>
</dbReference>
<reference evidence="1" key="1">
    <citation type="submission" date="2013-07" db="EMBL/GenBank/DDBJ databases">
        <title>Sub-species coevolution in mutualistic symbiosis.</title>
        <authorList>
            <person name="Murfin K."/>
            <person name="Klassen J."/>
            <person name="Lee M."/>
            <person name="Forst S."/>
            <person name="Stock P."/>
            <person name="Goodrich-Blair H."/>
        </authorList>
    </citation>
    <scope>NUCLEOTIDE SEQUENCE [LARGE SCALE GENOMIC DNA]</scope>
    <source>
        <strain evidence="1">Oregonense</strain>
    </source>
</reference>